<feature type="compositionally biased region" description="Low complexity" evidence="1">
    <location>
        <begin position="11"/>
        <end position="23"/>
    </location>
</feature>
<feature type="compositionally biased region" description="Basic and acidic residues" evidence="1">
    <location>
        <begin position="24"/>
        <end position="49"/>
    </location>
</feature>
<accession>A0A844E5J3</accession>
<feature type="compositionally biased region" description="Basic and acidic residues" evidence="1">
    <location>
        <begin position="122"/>
        <end position="132"/>
    </location>
</feature>
<protein>
    <recommendedName>
        <fullName evidence="4">DUF4355 domain-containing protein</fullName>
    </recommendedName>
</protein>
<dbReference type="EMBL" id="WKRA01000024">
    <property type="protein sequence ID" value="MSD16910.1"/>
    <property type="molecule type" value="Genomic_DNA"/>
</dbReference>
<evidence type="ECO:0000256" key="1">
    <source>
        <dbReference type="SAM" id="MobiDB-lite"/>
    </source>
</evidence>
<dbReference type="RefSeq" id="WP_154314922.1">
    <property type="nucleotide sequence ID" value="NZ_WKRA01000024.1"/>
</dbReference>
<comment type="caution">
    <text evidence="2">The sequence shown here is derived from an EMBL/GenBank/DDBJ whole genome shotgun (WGS) entry which is preliminary data.</text>
</comment>
<proteinExistence type="predicted"/>
<feature type="region of interest" description="Disordered" evidence="1">
    <location>
        <begin position="100"/>
        <end position="138"/>
    </location>
</feature>
<name>A0A844E5J3_EUBRA</name>
<dbReference type="Proteomes" id="UP000431304">
    <property type="component" value="Unassembled WGS sequence"/>
</dbReference>
<feature type="region of interest" description="Disordered" evidence="1">
    <location>
        <begin position="1"/>
        <end position="49"/>
    </location>
</feature>
<evidence type="ECO:0000313" key="3">
    <source>
        <dbReference type="Proteomes" id="UP000431304"/>
    </source>
</evidence>
<gene>
    <name evidence="2" type="ORF">GKE72_12755</name>
</gene>
<organism evidence="2 3">
    <name type="scientific">Eubacterium ramulus</name>
    <dbReference type="NCBI Taxonomy" id="39490"/>
    <lineage>
        <taxon>Bacteria</taxon>
        <taxon>Bacillati</taxon>
        <taxon>Bacillota</taxon>
        <taxon>Clostridia</taxon>
        <taxon>Eubacteriales</taxon>
        <taxon>Eubacteriaceae</taxon>
        <taxon>Eubacterium</taxon>
    </lineage>
</organism>
<sequence length="138" mass="15303">MENNNTDIQAGTQTGTEGTQEKTFTQDEVNRIVQDRLSREKGKGSEELDKREAALNYRERKMNAVDELRKNGLPDYLAEALNLNTDEDFQKSMEAIKRMKGESAGVQPGVIGTGSPIGDVGHGYHDDSDQLRDAFGLK</sequence>
<feature type="compositionally biased region" description="Polar residues" evidence="1">
    <location>
        <begin position="1"/>
        <end position="10"/>
    </location>
</feature>
<dbReference type="AlphaFoldDB" id="A0A844E5J3"/>
<evidence type="ECO:0000313" key="2">
    <source>
        <dbReference type="EMBL" id="MSD16910.1"/>
    </source>
</evidence>
<reference evidence="2 3" key="1">
    <citation type="journal article" date="2019" name="Nat. Med.">
        <title>A library of human gut bacterial isolates paired with longitudinal multiomics data enables mechanistic microbiome research.</title>
        <authorList>
            <person name="Poyet M."/>
            <person name="Groussin M."/>
            <person name="Gibbons S.M."/>
            <person name="Avila-Pacheco J."/>
            <person name="Jiang X."/>
            <person name="Kearney S.M."/>
            <person name="Perrotta A.R."/>
            <person name="Berdy B."/>
            <person name="Zhao S."/>
            <person name="Lieberman T.D."/>
            <person name="Swanson P.K."/>
            <person name="Smith M."/>
            <person name="Roesemann S."/>
            <person name="Alexander J.E."/>
            <person name="Rich S.A."/>
            <person name="Livny J."/>
            <person name="Vlamakis H."/>
            <person name="Clish C."/>
            <person name="Bullock K."/>
            <person name="Deik A."/>
            <person name="Scott J."/>
            <person name="Pierce K.A."/>
            <person name="Xavier R.J."/>
            <person name="Alm E.J."/>
        </authorList>
    </citation>
    <scope>NUCLEOTIDE SEQUENCE [LARGE SCALE GENOMIC DNA]</scope>
    <source>
        <strain evidence="2 3">BIOML-A3</strain>
    </source>
</reference>
<evidence type="ECO:0008006" key="4">
    <source>
        <dbReference type="Google" id="ProtNLM"/>
    </source>
</evidence>